<evidence type="ECO:0000256" key="1">
    <source>
        <dbReference type="ARBA" id="ARBA00004761"/>
    </source>
</evidence>
<protein>
    <submittedName>
        <fullName evidence="6">Bifunctional 4-hydroxy-2-oxoglutarate aldolase/2-dehydro-3-deoxy-phosphogluconate aldolase</fullName>
    </submittedName>
</protein>
<dbReference type="AlphaFoldDB" id="A0A9D9HZE3"/>
<dbReference type="PANTHER" id="PTHR30246">
    <property type="entry name" value="2-KETO-3-DEOXY-6-PHOSPHOGLUCONATE ALDOLASE"/>
    <property type="match status" value="1"/>
</dbReference>
<keyword evidence="5" id="KW-0119">Carbohydrate metabolism</keyword>
<dbReference type="Pfam" id="PF01081">
    <property type="entry name" value="Aldolase"/>
    <property type="match status" value="1"/>
</dbReference>
<keyword evidence="4" id="KW-0456">Lyase</keyword>
<evidence type="ECO:0000313" key="6">
    <source>
        <dbReference type="EMBL" id="MBO8463229.1"/>
    </source>
</evidence>
<name>A0A9D9HZE3_9FIRM</name>
<dbReference type="EMBL" id="JADIML010000135">
    <property type="protein sequence ID" value="MBO8463229.1"/>
    <property type="molecule type" value="Genomic_DNA"/>
</dbReference>
<evidence type="ECO:0000313" key="7">
    <source>
        <dbReference type="Proteomes" id="UP000823618"/>
    </source>
</evidence>
<dbReference type="PANTHER" id="PTHR30246:SF1">
    <property type="entry name" value="2-DEHYDRO-3-DEOXY-6-PHOSPHOGALACTONATE ALDOLASE-RELATED"/>
    <property type="match status" value="1"/>
</dbReference>
<reference evidence="6" key="2">
    <citation type="journal article" date="2021" name="PeerJ">
        <title>Extensive microbial diversity within the chicken gut microbiome revealed by metagenomics and culture.</title>
        <authorList>
            <person name="Gilroy R."/>
            <person name="Ravi A."/>
            <person name="Getino M."/>
            <person name="Pursley I."/>
            <person name="Horton D.L."/>
            <person name="Alikhan N.F."/>
            <person name="Baker D."/>
            <person name="Gharbi K."/>
            <person name="Hall N."/>
            <person name="Watson M."/>
            <person name="Adriaenssens E.M."/>
            <person name="Foster-Nyarko E."/>
            <person name="Jarju S."/>
            <person name="Secka A."/>
            <person name="Antonio M."/>
            <person name="Oren A."/>
            <person name="Chaudhuri R.R."/>
            <person name="La Ragione R."/>
            <person name="Hildebrand F."/>
            <person name="Pallen M.J."/>
        </authorList>
    </citation>
    <scope>NUCLEOTIDE SEQUENCE</scope>
    <source>
        <strain evidence="6">E3-2379</strain>
    </source>
</reference>
<dbReference type="GO" id="GO:0016829">
    <property type="term" value="F:lyase activity"/>
    <property type="evidence" value="ECO:0007669"/>
    <property type="project" value="UniProtKB-KW"/>
</dbReference>
<dbReference type="Proteomes" id="UP000823618">
    <property type="component" value="Unassembled WGS sequence"/>
</dbReference>
<evidence type="ECO:0000256" key="2">
    <source>
        <dbReference type="ARBA" id="ARBA00006906"/>
    </source>
</evidence>
<dbReference type="Gene3D" id="3.20.20.70">
    <property type="entry name" value="Aldolase class I"/>
    <property type="match status" value="1"/>
</dbReference>
<accession>A0A9D9HZE3</accession>
<dbReference type="InterPro" id="IPR000887">
    <property type="entry name" value="Aldlse_KDPG_KHG"/>
</dbReference>
<comment type="subunit">
    <text evidence="3">Homotrimer.</text>
</comment>
<comment type="pathway">
    <text evidence="1">Carbohydrate acid metabolism.</text>
</comment>
<evidence type="ECO:0000256" key="5">
    <source>
        <dbReference type="ARBA" id="ARBA00023277"/>
    </source>
</evidence>
<evidence type="ECO:0000256" key="3">
    <source>
        <dbReference type="ARBA" id="ARBA00011233"/>
    </source>
</evidence>
<dbReference type="InterPro" id="IPR013785">
    <property type="entry name" value="Aldolase_TIM"/>
</dbReference>
<reference evidence="6" key="1">
    <citation type="submission" date="2020-10" db="EMBL/GenBank/DDBJ databases">
        <authorList>
            <person name="Gilroy R."/>
        </authorList>
    </citation>
    <scope>NUCLEOTIDE SEQUENCE</scope>
    <source>
        <strain evidence="6">E3-2379</strain>
    </source>
</reference>
<proteinExistence type="inferred from homology"/>
<dbReference type="SUPFAM" id="SSF51569">
    <property type="entry name" value="Aldolase"/>
    <property type="match status" value="1"/>
</dbReference>
<organism evidence="6 7">
    <name type="scientific">Candidatus Scybalomonas excrementavium</name>
    <dbReference type="NCBI Taxonomy" id="2840943"/>
    <lineage>
        <taxon>Bacteria</taxon>
        <taxon>Bacillati</taxon>
        <taxon>Bacillota</taxon>
        <taxon>Clostridia</taxon>
        <taxon>Lachnospirales</taxon>
        <taxon>Lachnospiraceae</taxon>
        <taxon>Lachnospiraceae incertae sedis</taxon>
        <taxon>Candidatus Scybalomonas</taxon>
    </lineage>
</organism>
<sequence length="206" mass="22590">MQITNFPKVTVILRGYTYEQVRAVAKNLVGTKLNAIEITMNSPDVLETIRKITEEFGESLYVGAGTIRTMEEAKQAISVGARFLLSPIMLSEEILNYCKENDVISVPAAFSPSEVQKMVDLGADIIKIFPASCLGSKYFSDIQAPLGKIPLMAVGGIHGSNVQEYLNAGASFVGIASGIFQKEHIQQCQEEELKKAIQNFEAKVVW</sequence>
<gene>
    <name evidence="6" type="ORF">IAC13_04775</name>
</gene>
<dbReference type="CDD" id="cd00452">
    <property type="entry name" value="KDPG_aldolase"/>
    <property type="match status" value="1"/>
</dbReference>
<evidence type="ECO:0000256" key="4">
    <source>
        <dbReference type="ARBA" id="ARBA00023239"/>
    </source>
</evidence>
<comment type="similarity">
    <text evidence="2">Belongs to the KHG/KDPG aldolase family.</text>
</comment>
<comment type="caution">
    <text evidence="6">The sequence shown here is derived from an EMBL/GenBank/DDBJ whole genome shotgun (WGS) entry which is preliminary data.</text>
</comment>